<accession>A0A524RKN8</accession>
<protein>
    <submittedName>
        <fullName evidence="2">Uncharacterized protein</fullName>
    </submittedName>
</protein>
<gene>
    <name evidence="2" type="ORF">ERJ67_10200</name>
</gene>
<organism evidence="2 3">
    <name type="scientific">Aphanocapsa feldmannii 277cV</name>
    <dbReference type="NCBI Taxonomy" id="2507553"/>
    <lineage>
        <taxon>Bacteria</taxon>
        <taxon>Bacillati</taxon>
        <taxon>Cyanobacteriota</taxon>
        <taxon>Cyanophyceae</taxon>
        <taxon>Oscillatoriophycideae</taxon>
        <taxon>Chroococcales</taxon>
        <taxon>Microcystaceae</taxon>
        <taxon>Aphanocapsa</taxon>
    </lineage>
</organism>
<dbReference type="AlphaFoldDB" id="A0A524RKN8"/>
<name>A0A524RKN8_9CHRO</name>
<keyword evidence="1" id="KW-1133">Transmembrane helix</keyword>
<feature type="transmembrane region" description="Helical" evidence="1">
    <location>
        <begin position="39"/>
        <end position="62"/>
    </location>
</feature>
<evidence type="ECO:0000313" key="2">
    <source>
        <dbReference type="EMBL" id="TGG90440.1"/>
    </source>
</evidence>
<keyword evidence="1" id="KW-0472">Membrane</keyword>
<dbReference type="EMBL" id="SRMO01000087">
    <property type="protein sequence ID" value="TGG90440.1"/>
    <property type="molecule type" value="Genomic_DNA"/>
</dbReference>
<keyword evidence="1" id="KW-0812">Transmembrane</keyword>
<proteinExistence type="predicted"/>
<evidence type="ECO:0000313" key="3">
    <source>
        <dbReference type="Proteomes" id="UP000317990"/>
    </source>
</evidence>
<dbReference type="Proteomes" id="UP000317990">
    <property type="component" value="Unassembled WGS sequence"/>
</dbReference>
<evidence type="ECO:0000256" key="1">
    <source>
        <dbReference type="SAM" id="Phobius"/>
    </source>
</evidence>
<comment type="caution">
    <text evidence="2">The sequence shown here is derived from an EMBL/GenBank/DDBJ whole genome shotgun (WGS) entry which is preliminary data.</text>
</comment>
<feature type="transmembrane region" description="Helical" evidence="1">
    <location>
        <begin position="15"/>
        <end position="33"/>
    </location>
</feature>
<sequence>MTEQTNRLSLLDRPIGAINLVFIYELMSAVYVFTVLGGLSLWLMLLVGFVASLALVILVKVVKAVKKALVIRGWRSRLGPVLLLVFLVSTTLHLGLWALPLLVGVVTLLAAMSALVVPLHGPV</sequence>
<reference evidence="2 3" key="1">
    <citation type="journal article" date="2019" name="mSystems">
        <title>Life at home and on the roam: Genomic adaptions reflect the dual lifestyle of an intracellular, facultative symbiont.</title>
        <authorList>
            <person name="Burgsdorf I."/>
        </authorList>
    </citation>
    <scope>NUCLEOTIDE SEQUENCE [LARGE SCALE GENOMIC DNA]</scope>
    <source>
        <strain evidence="2">277cV</strain>
    </source>
</reference>
<feature type="non-terminal residue" evidence="2">
    <location>
        <position position="123"/>
    </location>
</feature>